<feature type="region of interest" description="Disordered" evidence="4">
    <location>
        <begin position="64"/>
        <end position="175"/>
    </location>
</feature>
<reference evidence="6 7" key="1">
    <citation type="submission" date="2018-06" db="EMBL/GenBank/DDBJ databases">
        <authorList>
            <consortium name="Pathogen Informatics"/>
            <person name="Doyle S."/>
        </authorList>
    </citation>
    <scope>NUCLEOTIDE SEQUENCE [LARGE SCALE GENOMIC DNA]</scope>
    <source>
        <strain evidence="6 7">NCTC7807</strain>
    </source>
</reference>
<feature type="compositionally biased region" description="Basic and acidic residues" evidence="4">
    <location>
        <begin position="418"/>
        <end position="443"/>
    </location>
</feature>
<feature type="region of interest" description="Disordered" evidence="4">
    <location>
        <begin position="1"/>
        <end position="51"/>
    </location>
</feature>
<dbReference type="GO" id="GO:0003677">
    <property type="term" value="F:DNA binding"/>
    <property type="evidence" value="ECO:0007669"/>
    <property type="project" value="UniProtKB-KW"/>
</dbReference>
<accession>A0A380PAL7</accession>
<feature type="compositionally biased region" description="Low complexity" evidence="4">
    <location>
        <begin position="158"/>
        <end position="175"/>
    </location>
</feature>
<dbReference type="SUPFAM" id="SSF88946">
    <property type="entry name" value="Sigma2 domain of RNA polymerase sigma factors"/>
    <property type="match status" value="1"/>
</dbReference>
<dbReference type="RefSeq" id="WP_115069762.1">
    <property type="nucleotide sequence ID" value="NZ_UHID01000009.1"/>
</dbReference>
<dbReference type="PANTHER" id="PTHR36511:SF3">
    <property type="entry name" value="ANTITOXIN HIGA-2"/>
    <property type="match status" value="1"/>
</dbReference>
<dbReference type="InterPro" id="IPR001387">
    <property type="entry name" value="Cro/C1-type_HTH"/>
</dbReference>
<dbReference type="InterPro" id="IPR052359">
    <property type="entry name" value="HTH-type_reg/antitoxin"/>
</dbReference>
<evidence type="ECO:0000256" key="1">
    <source>
        <dbReference type="ARBA" id="ARBA00023015"/>
    </source>
</evidence>
<keyword evidence="3" id="KW-0804">Transcription</keyword>
<dbReference type="InterPro" id="IPR013325">
    <property type="entry name" value="RNA_pol_sigma_r2"/>
</dbReference>
<dbReference type="PANTHER" id="PTHR36511">
    <property type="entry name" value="MERR FAMILY BACTERIAL REGULATORY PROTEIN"/>
    <property type="match status" value="1"/>
</dbReference>
<evidence type="ECO:0000313" key="7">
    <source>
        <dbReference type="Proteomes" id="UP000254150"/>
    </source>
</evidence>
<dbReference type="EMBL" id="UHID01000009">
    <property type="protein sequence ID" value="SUP62230.1"/>
    <property type="molecule type" value="Genomic_DNA"/>
</dbReference>
<keyword evidence="1" id="KW-0805">Transcription regulation</keyword>
<evidence type="ECO:0000256" key="3">
    <source>
        <dbReference type="ARBA" id="ARBA00023163"/>
    </source>
</evidence>
<feature type="compositionally biased region" description="Pro residues" evidence="4">
    <location>
        <begin position="135"/>
        <end position="151"/>
    </location>
</feature>
<dbReference type="InterPro" id="IPR010982">
    <property type="entry name" value="Lambda_DNA-bd_dom_sf"/>
</dbReference>
<evidence type="ECO:0000256" key="4">
    <source>
        <dbReference type="SAM" id="MobiDB-lite"/>
    </source>
</evidence>
<evidence type="ECO:0000313" key="6">
    <source>
        <dbReference type="EMBL" id="SUP62230.1"/>
    </source>
</evidence>
<dbReference type="Proteomes" id="UP000254150">
    <property type="component" value="Unassembled WGS sequence"/>
</dbReference>
<feature type="compositionally biased region" description="Low complexity" evidence="4">
    <location>
        <begin position="21"/>
        <end position="32"/>
    </location>
</feature>
<dbReference type="CDD" id="cd00093">
    <property type="entry name" value="HTH_XRE"/>
    <property type="match status" value="1"/>
</dbReference>
<dbReference type="AlphaFoldDB" id="A0A380PAL7"/>
<organism evidence="6 7">
    <name type="scientific">Streptomyces griseus</name>
    <dbReference type="NCBI Taxonomy" id="1911"/>
    <lineage>
        <taxon>Bacteria</taxon>
        <taxon>Bacillati</taxon>
        <taxon>Actinomycetota</taxon>
        <taxon>Actinomycetes</taxon>
        <taxon>Kitasatosporales</taxon>
        <taxon>Streptomycetaceae</taxon>
        <taxon>Streptomyces</taxon>
    </lineage>
</organism>
<evidence type="ECO:0000259" key="5">
    <source>
        <dbReference type="PROSITE" id="PS50943"/>
    </source>
</evidence>
<proteinExistence type="predicted"/>
<dbReference type="GO" id="GO:0006352">
    <property type="term" value="P:DNA-templated transcription initiation"/>
    <property type="evidence" value="ECO:0007669"/>
    <property type="project" value="InterPro"/>
</dbReference>
<feature type="region of interest" description="Disordered" evidence="4">
    <location>
        <begin position="400"/>
        <end position="443"/>
    </location>
</feature>
<sequence>MTNRPAPTLPTPAERRRLREAASLSQAALAERMSVTSTTIHSWETGRATPRGRALEAYARFLTTAAPPSAGRPAGQPVKAARPAEPAKDGSRARRPGPPPGRGQRPTAPVGTAARSQATGTAPPTAGPRRSRPGTAPPQPAVPEPPRPRTTPPGSGGPSPARTAAPRPTRPAGATPREAFDALYASCAGVLVRQTYLLTGRHTVALESVDRAFQLAWARWPEVAVDRDPAGWVRAAAHEYALSPWHRMRAARRRPARPGGVVPPPRGRADHDLMDALLSLAPRHRRSLLLYDGVGLDLPETAAETEATTRAAAHRVLFARAAVAERVPALADPAALHRRLDALSPMGPATTEQGAVIRTVGERRVRGWTRSAVALTALVAGATGFCVSVAPDHYVRPPAAGEAVTGVPPHAGPGPLSEEERSLRDTLREHPAAGPERVKPLPG</sequence>
<dbReference type="Gene3D" id="1.10.260.40">
    <property type="entry name" value="lambda repressor-like DNA-binding domains"/>
    <property type="match status" value="1"/>
</dbReference>
<dbReference type="Pfam" id="PF13560">
    <property type="entry name" value="HTH_31"/>
    <property type="match status" value="1"/>
</dbReference>
<feature type="domain" description="HTH cro/C1-type" evidence="5">
    <location>
        <begin position="16"/>
        <end position="69"/>
    </location>
</feature>
<name>A0A380PAL7_STRGR</name>
<dbReference type="SMART" id="SM00530">
    <property type="entry name" value="HTH_XRE"/>
    <property type="match status" value="1"/>
</dbReference>
<dbReference type="GO" id="GO:0003700">
    <property type="term" value="F:DNA-binding transcription factor activity"/>
    <property type="evidence" value="ECO:0007669"/>
    <property type="project" value="InterPro"/>
</dbReference>
<evidence type="ECO:0000256" key="2">
    <source>
        <dbReference type="ARBA" id="ARBA00023125"/>
    </source>
</evidence>
<dbReference type="PROSITE" id="PS50943">
    <property type="entry name" value="HTH_CROC1"/>
    <property type="match status" value="1"/>
</dbReference>
<protein>
    <submittedName>
        <fullName evidence="6">RNA polymerase sigma-70 factor, sigma-E family</fullName>
    </submittedName>
</protein>
<keyword evidence="2" id="KW-0238">DNA-binding</keyword>
<dbReference type="Gene3D" id="1.10.10.10">
    <property type="entry name" value="Winged helix-like DNA-binding domain superfamily/Winged helix DNA-binding domain"/>
    <property type="match status" value="1"/>
</dbReference>
<dbReference type="SUPFAM" id="SSF47413">
    <property type="entry name" value="lambda repressor-like DNA-binding domains"/>
    <property type="match status" value="1"/>
</dbReference>
<gene>
    <name evidence="6" type="ORF">NCTC7807_05395</name>
</gene>
<dbReference type="InterPro" id="IPR036388">
    <property type="entry name" value="WH-like_DNA-bd_sf"/>
</dbReference>